<keyword evidence="2" id="KW-1133">Transmembrane helix</keyword>
<keyword evidence="2" id="KW-0812">Transmembrane</keyword>
<dbReference type="AlphaFoldDB" id="A0A7S2YPS8"/>
<feature type="region of interest" description="Disordered" evidence="1">
    <location>
        <begin position="87"/>
        <end position="325"/>
    </location>
</feature>
<reference evidence="3" key="1">
    <citation type="submission" date="2021-01" db="EMBL/GenBank/DDBJ databases">
        <authorList>
            <person name="Corre E."/>
            <person name="Pelletier E."/>
            <person name="Niang G."/>
            <person name="Scheremetjew M."/>
            <person name="Finn R."/>
            <person name="Kale V."/>
            <person name="Holt S."/>
            <person name="Cochrane G."/>
            <person name="Meng A."/>
            <person name="Brown T."/>
            <person name="Cohen L."/>
        </authorList>
    </citation>
    <scope>NUCLEOTIDE SEQUENCE</scope>
    <source>
        <strain evidence="3">CCMP125</strain>
    </source>
</reference>
<proteinExistence type="predicted"/>
<feature type="transmembrane region" description="Helical" evidence="2">
    <location>
        <begin position="508"/>
        <end position="531"/>
    </location>
</feature>
<feature type="compositionally biased region" description="Polar residues" evidence="1">
    <location>
        <begin position="139"/>
        <end position="171"/>
    </location>
</feature>
<protein>
    <submittedName>
        <fullName evidence="3">Uncharacterized protein</fullName>
    </submittedName>
</protein>
<feature type="compositionally biased region" description="Basic residues" evidence="1">
    <location>
        <begin position="224"/>
        <end position="235"/>
    </location>
</feature>
<evidence type="ECO:0000256" key="1">
    <source>
        <dbReference type="SAM" id="MobiDB-lite"/>
    </source>
</evidence>
<feature type="compositionally biased region" description="Low complexity" evidence="1">
    <location>
        <begin position="302"/>
        <end position="318"/>
    </location>
</feature>
<feature type="compositionally biased region" description="Basic and acidic residues" evidence="1">
    <location>
        <begin position="236"/>
        <end position="247"/>
    </location>
</feature>
<evidence type="ECO:0000313" key="3">
    <source>
        <dbReference type="EMBL" id="CAD9988083.1"/>
    </source>
</evidence>
<feature type="compositionally biased region" description="Basic and acidic residues" evidence="1">
    <location>
        <begin position="88"/>
        <end position="116"/>
    </location>
</feature>
<organism evidence="3">
    <name type="scientific">Entomoneis paludosa</name>
    <dbReference type="NCBI Taxonomy" id="265537"/>
    <lineage>
        <taxon>Eukaryota</taxon>
        <taxon>Sar</taxon>
        <taxon>Stramenopiles</taxon>
        <taxon>Ochrophyta</taxon>
        <taxon>Bacillariophyta</taxon>
        <taxon>Bacillariophyceae</taxon>
        <taxon>Bacillariophycidae</taxon>
        <taxon>Entomoneidaceae</taxon>
        <taxon>Entomoneis</taxon>
    </lineage>
</organism>
<accession>A0A7S2YPS8</accession>
<dbReference type="EMBL" id="HBHT01035139">
    <property type="protein sequence ID" value="CAD9988083.1"/>
    <property type="molecule type" value="Transcribed_RNA"/>
</dbReference>
<feature type="compositionally biased region" description="Low complexity" evidence="1">
    <location>
        <begin position="472"/>
        <end position="483"/>
    </location>
</feature>
<gene>
    <name evidence="3" type="ORF">APAL1065_LOCUS23627</name>
</gene>
<feature type="compositionally biased region" description="Basic and acidic residues" evidence="1">
    <location>
        <begin position="190"/>
        <end position="212"/>
    </location>
</feature>
<evidence type="ECO:0000256" key="2">
    <source>
        <dbReference type="SAM" id="Phobius"/>
    </source>
</evidence>
<name>A0A7S2YPS8_9STRA</name>
<sequence>MNNMHSTMNVDRLPKRVIFVLISGILCSTNGRTMSVSSSRGVRREMRYGSSGIRQNARHDQRELSEGLFGILVDAFVDATPESANTHADVKQCRHPDTGETIHLDDPCGKSSEGKGKGKGKGTKSTATCAPTVDHAPYPTQTPTMITELPTTSRPTSYPSLHPTKTYTNHPTKYGHKGKVTKASPSPQPKEQKAEEKKESSTPKKEEDEAKIKTTKTPGPAKGGKGKTSAHGKGGKGKDSKDDDHELPVCNPAQLGYPTTTPHPASPEHPSHPSYPSSPNSSPAYQPSPNTSPNESPPSPNSSPATSPDSAPSRPSPDYCADIAAGTSDTGSNSLNFNLELVLFSAGSPDSDKFQIFLQRFVAPKSVGCPVDLENVLSVLSNRRILVGNEDVDSIDVGDFNTYVLNIGNNCGEPAPSASDNCVSGAYPISATSDDSSALEGFEGEFEQALQDSLTDDVMSALGLSGVGGVGSEVTSTGNTNTDNDGEDSGGSNSVSAIQSSDPRSAELAVGPIIAIVLAGVALFAIIILAVNRSFQPSIAKALKHRQLEEDDLDDGTRLLDDKSEDRSYFADELSVSSRSQENASFAPSPAVANADAESIMTPATRSVHRIAHVLGDADDSTFAGNSWQGSRDKSGPLFSAPVDNKGFPAAIQIAENGEPVVFDPSNFHPPNETCSSPQCQQCEQKRQQSNVRFIPVSRSYTEASKANRMLAERNYIADDTVDL</sequence>
<keyword evidence="2" id="KW-0472">Membrane</keyword>
<feature type="compositionally biased region" description="Low complexity" evidence="1">
    <location>
        <begin position="272"/>
        <end position="294"/>
    </location>
</feature>
<feature type="region of interest" description="Disordered" evidence="1">
    <location>
        <begin position="472"/>
        <end position="499"/>
    </location>
</feature>